<evidence type="ECO:0000256" key="3">
    <source>
        <dbReference type="ARBA" id="ARBA00022833"/>
    </source>
</evidence>
<gene>
    <name evidence="11" type="ORF">OSB1V03_LOCUS20947</name>
</gene>
<dbReference type="PRINTS" id="PR00047">
    <property type="entry name" value="STROIDFINGER"/>
</dbReference>
<dbReference type="SUPFAM" id="SSF57716">
    <property type="entry name" value="Glucocorticoid receptor-like (DNA-binding domain)"/>
    <property type="match status" value="1"/>
</dbReference>
<evidence type="ECO:0000313" key="11">
    <source>
        <dbReference type="EMBL" id="CAD7646387.1"/>
    </source>
</evidence>
<dbReference type="EMBL" id="CAJPIZ010036642">
    <property type="protein sequence ID" value="CAG2121001.1"/>
    <property type="molecule type" value="Genomic_DNA"/>
</dbReference>
<keyword evidence="4" id="KW-0805">Transcription regulation</keyword>
<dbReference type="Proteomes" id="UP000759131">
    <property type="component" value="Unassembled WGS sequence"/>
</dbReference>
<dbReference type="InterPro" id="IPR013088">
    <property type="entry name" value="Znf_NHR/GATA"/>
</dbReference>
<dbReference type="InterPro" id="IPR001628">
    <property type="entry name" value="Znf_hrmn_rcpt"/>
</dbReference>
<evidence type="ECO:0000313" key="12">
    <source>
        <dbReference type="Proteomes" id="UP000759131"/>
    </source>
</evidence>
<dbReference type="PANTHER" id="PTHR24082">
    <property type="entry name" value="NUCLEAR HORMONE RECEPTOR"/>
    <property type="match status" value="1"/>
</dbReference>
<evidence type="ECO:0000256" key="4">
    <source>
        <dbReference type="ARBA" id="ARBA00023015"/>
    </source>
</evidence>
<dbReference type="GO" id="GO:0000122">
    <property type="term" value="P:negative regulation of transcription by RNA polymerase II"/>
    <property type="evidence" value="ECO:0007669"/>
    <property type="project" value="TreeGrafter"/>
</dbReference>
<protein>
    <recommendedName>
        <fullName evidence="10">Nuclear receptor domain-containing protein</fullName>
    </recommendedName>
</protein>
<evidence type="ECO:0000256" key="7">
    <source>
        <dbReference type="ARBA" id="ARBA00023170"/>
    </source>
</evidence>
<evidence type="ECO:0000259" key="10">
    <source>
        <dbReference type="PROSITE" id="PS51030"/>
    </source>
</evidence>
<keyword evidence="6" id="KW-0804">Transcription</keyword>
<evidence type="ECO:0000256" key="2">
    <source>
        <dbReference type="ARBA" id="ARBA00022771"/>
    </source>
</evidence>
<evidence type="ECO:0000256" key="5">
    <source>
        <dbReference type="ARBA" id="ARBA00023125"/>
    </source>
</evidence>
<keyword evidence="8" id="KW-0539">Nucleus</keyword>
<feature type="non-terminal residue" evidence="11">
    <location>
        <position position="1"/>
    </location>
</feature>
<feature type="domain" description="Nuclear receptor" evidence="10">
    <location>
        <begin position="1"/>
        <end position="76"/>
    </location>
</feature>
<dbReference type="GO" id="GO:0030154">
    <property type="term" value="P:cell differentiation"/>
    <property type="evidence" value="ECO:0007669"/>
    <property type="project" value="TreeGrafter"/>
</dbReference>
<dbReference type="PROSITE" id="PS51030">
    <property type="entry name" value="NUCLEAR_REC_DBD_2"/>
    <property type="match status" value="1"/>
</dbReference>
<evidence type="ECO:0000256" key="9">
    <source>
        <dbReference type="SAM" id="MobiDB-lite"/>
    </source>
</evidence>
<dbReference type="PANTHER" id="PTHR24082:SF283">
    <property type="entry name" value="NUCLEAR HORMONE RECEPTOR HR96"/>
    <property type="match status" value="1"/>
</dbReference>
<keyword evidence="2" id="KW-0863">Zinc-finger</keyword>
<dbReference type="AlphaFoldDB" id="A0A7R9LTA5"/>
<dbReference type="Gene3D" id="3.30.50.10">
    <property type="entry name" value="Erythroid Transcription Factor GATA-1, subunit A"/>
    <property type="match status" value="1"/>
</dbReference>
<proteinExistence type="predicted"/>
<dbReference type="EMBL" id="OC891217">
    <property type="protein sequence ID" value="CAD7646387.1"/>
    <property type="molecule type" value="Genomic_DNA"/>
</dbReference>
<keyword evidence="1" id="KW-0479">Metal-binding</keyword>
<dbReference type="Pfam" id="PF00105">
    <property type="entry name" value="zf-C4"/>
    <property type="match status" value="1"/>
</dbReference>
<evidence type="ECO:0000256" key="6">
    <source>
        <dbReference type="ARBA" id="ARBA00023163"/>
    </source>
</evidence>
<keyword evidence="3" id="KW-0862">Zinc</keyword>
<feature type="non-terminal residue" evidence="11">
    <location>
        <position position="171"/>
    </location>
</feature>
<dbReference type="GO" id="GO:0004879">
    <property type="term" value="F:nuclear receptor activity"/>
    <property type="evidence" value="ECO:0007669"/>
    <property type="project" value="TreeGrafter"/>
</dbReference>
<name>A0A7R9LTA5_9ACAR</name>
<feature type="compositionally biased region" description="Polar residues" evidence="9">
    <location>
        <begin position="95"/>
        <end position="104"/>
    </location>
</feature>
<dbReference type="GO" id="GO:0000978">
    <property type="term" value="F:RNA polymerase II cis-regulatory region sequence-specific DNA binding"/>
    <property type="evidence" value="ECO:0007669"/>
    <property type="project" value="TreeGrafter"/>
</dbReference>
<dbReference type="SMART" id="SM00399">
    <property type="entry name" value="ZnF_C4"/>
    <property type="match status" value="1"/>
</dbReference>
<reference evidence="11" key="1">
    <citation type="submission" date="2020-11" db="EMBL/GenBank/DDBJ databases">
        <authorList>
            <person name="Tran Van P."/>
        </authorList>
    </citation>
    <scope>NUCLEOTIDE SEQUENCE</scope>
</reference>
<sequence length="171" mass="19816">ELTAFRKSKNIQGRHFTAITCDSCKTFFRRNAFKENQLKCGFEGKCNITPNTRKYCQKCRLNKCFAVGMRKEIMNSDDENKRRRQLIAENKQKSKQSIQTNSVHNIPELDSNDTKISDQTVGQEVDDLIDSTFYITDIALNKQILEIENTLNKDYTNDENIIQNSLPLQLV</sequence>
<dbReference type="OrthoDB" id="6247587at2759"/>
<evidence type="ECO:0000256" key="8">
    <source>
        <dbReference type="ARBA" id="ARBA00023242"/>
    </source>
</evidence>
<keyword evidence="5" id="KW-0238">DNA-binding</keyword>
<keyword evidence="12" id="KW-1185">Reference proteome</keyword>
<organism evidence="11">
    <name type="scientific">Medioppia subpectinata</name>
    <dbReference type="NCBI Taxonomy" id="1979941"/>
    <lineage>
        <taxon>Eukaryota</taxon>
        <taxon>Metazoa</taxon>
        <taxon>Ecdysozoa</taxon>
        <taxon>Arthropoda</taxon>
        <taxon>Chelicerata</taxon>
        <taxon>Arachnida</taxon>
        <taxon>Acari</taxon>
        <taxon>Acariformes</taxon>
        <taxon>Sarcoptiformes</taxon>
        <taxon>Oribatida</taxon>
        <taxon>Brachypylina</taxon>
        <taxon>Oppioidea</taxon>
        <taxon>Oppiidae</taxon>
        <taxon>Medioppia</taxon>
    </lineage>
</organism>
<dbReference type="InterPro" id="IPR050234">
    <property type="entry name" value="Nuclear_hormone_rcpt_NR1"/>
</dbReference>
<accession>A0A7R9LTA5</accession>
<feature type="region of interest" description="Disordered" evidence="9">
    <location>
        <begin position="90"/>
        <end position="117"/>
    </location>
</feature>
<dbReference type="GO" id="GO:0008270">
    <property type="term" value="F:zinc ion binding"/>
    <property type="evidence" value="ECO:0007669"/>
    <property type="project" value="UniProtKB-KW"/>
</dbReference>
<keyword evidence="7" id="KW-0675">Receptor</keyword>
<evidence type="ECO:0000256" key="1">
    <source>
        <dbReference type="ARBA" id="ARBA00022723"/>
    </source>
</evidence>
<dbReference type="GO" id="GO:0045944">
    <property type="term" value="P:positive regulation of transcription by RNA polymerase II"/>
    <property type="evidence" value="ECO:0007669"/>
    <property type="project" value="TreeGrafter"/>
</dbReference>